<dbReference type="Pfam" id="PF13424">
    <property type="entry name" value="TPR_12"/>
    <property type="match status" value="3"/>
</dbReference>
<feature type="signal peptide" evidence="2">
    <location>
        <begin position="1"/>
        <end position="26"/>
    </location>
</feature>
<dbReference type="InterPro" id="IPR019734">
    <property type="entry name" value="TPR_rpt"/>
</dbReference>
<dbReference type="Gene3D" id="3.40.50.1580">
    <property type="entry name" value="Nucleoside phosphorylase domain"/>
    <property type="match status" value="1"/>
</dbReference>
<dbReference type="Gene3D" id="1.25.40.10">
    <property type="entry name" value="Tetratricopeptide repeat domain"/>
    <property type="match status" value="2"/>
</dbReference>
<accession>A0A7C8K6V4</accession>
<dbReference type="InterPro" id="IPR035994">
    <property type="entry name" value="Nucleoside_phosphorylase_sf"/>
</dbReference>
<sequence>MLGWSKSSRTAAALLTVIVLVSSGAAVEFRDVDYAVGWICALPIELAAALAVLDEEHPKLQTSQYDNNIYHAGRIGEHNVIIASSGAGTVNAATVANQMRMSFHYLRFGLMVGIGGGIPSSSKDIRLGDVAVSWPSRQYGGVDQYDFGDAVQGGKIVRKSHLNRPPRILMNALNSLDSIHPKKRGARVLDTIKKVQEIDDRFCYPGADADRLFLAEYYHIKGQGSQVSVCETCNECPRCTACDSRKEIKRKKRKFDHPYLHFGTIASGNQIMKDGITRDEIGKVSGAICFEMEAAGLMNDFPCAVVRGIADYADSHKNKDWQPYAALTAAAYAKELLIQIPPVVTQQQKAPGINFNVPLSPSIPKNVDFKGREKILSAMQKHLSEERSFETARWLALVGPGGIGKTQIAIEYIHRTQTIYSAIFWISAVDENSIHNSLVDIMTQIVENQVTIMSQDSDPDYRKLGRMLGIQAAIDGEGNIDDRPIHAKKIRTAFLNWLGLPGNDKWLLIYDNADDLERESFKLKDFFPKPGRGTIIITSRRPEFKRSPYKQIEVDGLDEQDAISLLVSYASLESQDNDVVLRTLVELLGYMPLAISLAGSFISQTRVNVSEYISYYQMNFTAAQSVKPRFNWDYREDTISNTWEISFAAIRDEDECAAFLLLTLSYLNPKQLAHSLWRSDDSNTEPELKVKLLISLLASYSMVKITDSEFFTMHPVIHSWAREHSREEERFEVIREALTIIGRAIKRGSVTREGSSWDGKEEARVFSHVEHLRLHLQPVLSSFLQHEEKKSGGGFLDLVDIIQELGKFTDMRGKHQEALYWYDHALALQKRLLGEDNPATLHTIHNIGCVFYSMGKYEMALANYQHALSGYQAVLGKYDPATLNVTQHIAAVYESQGSYSKALDLNQLVLAGFEMAFGSNSVPTMKIVNNMAVVFDSLGQYDEAIERYQKVLVVYKTKLGDNNPNTLGVWHNIGVTLHKMGQSKEALEHLNHALGGYETFFGDDSQYTLDTVNCIASVFQRQGSYNESLRYYHRALEGYTKIFNDAHPSIYKTLSNMAATYDELEDYETAMVFYQKAVTGWKQHLGDHDPSVLDIIHAMAGTLYKQGDFSRALELYEEAYFGRNKTLGSFHSSTINSANGVELVILRLNKRFEVYYESDMEGDGSSI</sequence>
<dbReference type="InterPro" id="IPR053137">
    <property type="entry name" value="NLR-like"/>
</dbReference>
<keyword evidence="1" id="KW-0802">TPR repeat</keyword>
<dbReference type="PANTHER" id="PTHR46082:SF11">
    <property type="entry name" value="AAA+ ATPASE DOMAIN-CONTAINING PROTEIN-RELATED"/>
    <property type="match status" value="1"/>
</dbReference>
<dbReference type="SUPFAM" id="SSF48452">
    <property type="entry name" value="TPR-like"/>
    <property type="match status" value="2"/>
</dbReference>
<feature type="chain" id="PRO_5028978810" description="NB-ARC domain-containing protein" evidence="2">
    <location>
        <begin position="27"/>
        <end position="1167"/>
    </location>
</feature>
<protein>
    <recommendedName>
        <fullName evidence="3">NB-ARC domain-containing protein</fullName>
    </recommendedName>
</protein>
<dbReference type="Pfam" id="PF00931">
    <property type="entry name" value="NB-ARC"/>
    <property type="match status" value="1"/>
</dbReference>
<dbReference type="Proteomes" id="UP000479691">
    <property type="component" value="Unassembled WGS sequence"/>
</dbReference>
<dbReference type="EMBL" id="JAABOE010000105">
    <property type="protein sequence ID" value="KAF3165557.1"/>
    <property type="molecule type" value="Genomic_DNA"/>
</dbReference>
<dbReference type="AlphaFoldDB" id="A0A7C8K6V4"/>
<proteinExistence type="predicted"/>
<reference evidence="4 5" key="1">
    <citation type="submission" date="2019-06" db="EMBL/GenBank/DDBJ databases">
        <authorList>
            <person name="Palmer J.M."/>
        </authorList>
    </citation>
    <scope>NUCLEOTIDE SEQUENCE [LARGE SCALE GENOMIC DNA]</scope>
    <source>
        <strain evidence="4 5">TWF788</strain>
    </source>
</reference>
<feature type="domain" description="NB-ARC" evidence="3">
    <location>
        <begin position="373"/>
        <end position="470"/>
    </location>
</feature>
<evidence type="ECO:0000313" key="4">
    <source>
        <dbReference type="EMBL" id="KAF3165557.1"/>
    </source>
</evidence>
<evidence type="ECO:0000259" key="3">
    <source>
        <dbReference type="Pfam" id="PF00931"/>
    </source>
</evidence>
<dbReference type="Pfam" id="PF13374">
    <property type="entry name" value="TPR_10"/>
    <property type="match status" value="1"/>
</dbReference>
<evidence type="ECO:0000313" key="5">
    <source>
        <dbReference type="Proteomes" id="UP000479691"/>
    </source>
</evidence>
<gene>
    <name evidence="4" type="ORF">TWF788_000714</name>
</gene>
<dbReference type="GO" id="GO:0009116">
    <property type="term" value="P:nucleoside metabolic process"/>
    <property type="evidence" value="ECO:0007669"/>
    <property type="project" value="InterPro"/>
</dbReference>
<dbReference type="SMART" id="SM00028">
    <property type="entry name" value="TPR"/>
    <property type="match status" value="6"/>
</dbReference>
<dbReference type="GO" id="GO:0003824">
    <property type="term" value="F:catalytic activity"/>
    <property type="evidence" value="ECO:0007669"/>
    <property type="project" value="InterPro"/>
</dbReference>
<evidence type="ECO:0000256" key="2">
    <source>
        <dbReference type="SAM" id="SignalP"/>
    </source>
</evidence>
<feature type="repeat" description="TPR" evidence="1">
    <location>
        <begin position="925"/>
        <end position="958"/>
    </location>
</feature>
<dbReference type="InterPro" id="IPR002182">
    <property type="entry name" value="NB-ARC"/>
</dbReference>
<dbReference type="SUPFAM" id="SSF52540">
    <property type="entry name" value="P-loop containing nucleoside triphosphate hydrolases"/>
    <property type="match status" value="1"/>
</dbReference>
<dbReference type="GO" id="GO:0043531">
    <property type="term" value="F:ADP binding"/>
    <property type="evidence" value="ECO:0007669"/>
    <property type="project" value="InterPro"/>
</dbReference>
<dbReference type="Gene3D" id="3.40.50.300">
    <property type="entry name" value="P-loop containing nucleotide triphosphate hydrolases"/>
    <property type="match status" value="1"/>
</dbReference>
<comment type="caution">
    <text evidence="4">The sequence shown here is derived from an EMBL/GenBank/DDBJ whole genome shotgun (WGS) entry which is preliminary data.</text>
</comment>
<dbReference type="InterPro" id="IPR011990">
    <property type="entry name" value="TPR-like_helical_dom_sf"/>
</dbReference>
<keyword evidence="2" id="KW-0732">Signal</keyword>
<organism evidence="4 5">
    <name type="scientific">Orbilia oligospora</name>
    <name type="common">Nematode-trapping fungus</name>
    <name type="synonym">Arthrobotrys oligospora</name>
    <dbReference type="NCBI Taxonomy" id="2813651"/>
    <lineage>
        <taxon>Eukaryota</taxon>
        <taxon>Fungi</taxon>
        <taxon>Dikarya</taxon>
        <taxon>Ascomycota</taxon>
        <taxon>Pezizomycotina</taxon>
        <taxon>Orbiliomycetes</taxon>
        <taxon>Orbiliales</taxon>
        <taxon>Orbiliaceae</taxon>
        <taxon>Orbilia</taxon>
    </lineage>
</organism>
<name>A0A7C8K6V4_ORBOL</name>
<dbReference type="SUPFAM" id="SSF53167">
    <property type="entry name" value="Purine and uridine phosphorylases"/>
    <property type="match status" value="1"/>
</dbReference>
<dbReference type="PANTHER" id="PTHR46082">
    <property type="entry name" value="ATP/GTP-BINDING PROTEIN-RELATED"/>
    <property type="match status" value="1"/>
</dbReference>
<evidence type="ECO:0000256" key="1">
    <source>
        <dbReference type="PROSITE-ProRule" id="PRU00339"/>
    </source>
</evidence>
<dbReference type="InterPro" id="IPR027417">
    <property type="entry name" value="P-loop_NTPase"/>
</dbReference>
<dbReference type="PROSITE" id="PS50005">
    <property type="entry name" value="TPR"/>
    <property type="match status" value="1"/>
</dbReference>